<dbReference type="PANTHER" id="PTHR23407">
    <property type="entry name" value="ATPASE INHIBITOR/5-FORMYLTETRAHYDROFOLATE CYCLO-LIGASE"/>
    <property type="match status" value="1"/>
</dbReference>
<dbReference type="InterPro" id="IPR002698">
    <property type="entry name" value="FTHF_cligase"/>
</dbReference>
<dbReference type="PIRSF" id="PIRSF006806">
    <property type="entry name" value="FTHF_cligase"/>
    <property type="match status" value="1"/>
</dbReference>
<evidence type="ECO:0000313" key="6">
    <source>
        <dbReference type="Proteomes" id="UP001460888"/>
    </source>
</evidence>
<dbReference type="EC" id="6.3.3.2" evidence="4"/>
<dbReference type="NCBIfam" id="TIGR02727">
    <property type="entry name" value="MTHFS_bact"/>
    <property type="match status" value="1"/>
</dbReference>
<gene>
    <name evidence="5" type="ORF">SADO_15824</name>
</gene>
<evidence type="ECO:0000256" key="4">
    <source>
        <dbReference type="RuleBase" id="RU361279"/>
    </source>
</evidence>
<accession>A0ABV2B4F5</accession>
<name>A0ABV2B4F5_9GAMM</name>
<dbReference type="InterPro" id="IPR024185">
    <property type="entry name" value="FTHF_cligase-like_sf"/>
</dbReference>
<sequence length="199" mass="22259">MNASVTDQRRTALRARRALDPALRHAASQRACERIARLPLFKRARDIGLYWPMTHEADPWPLFEAFSARQKPYLPRVVDGSLRFIAIDPTRFRHRRSALGITEPVDGLQRPVTALDLLIVPLAAFDSAARRIGMGGGFYDRTLAQVAAGGGYRGPRLLGLAFDVQRVARIEARPWDVPLDAVAAPARVYRRATCPPRLR</sequence>
<proteinExistence type="inferred from homology"/>
<comment type="catalytic activity">
    <reaction evidence="4">
        <text>(6S)-5-formyl-5,6,7,8-tetrahydrofolate + ATP = (6R)-5,10-methenyltetrahydrofolate + ADP + phosphate</text>
        <dbReference type="Rhea" id="RHEA:10488"/>
        <dbReference type="ChEBI" id="CHEBI:30616"/>
        <dbReference type="ChEBI" id="CHEBI:43474"/>
        <dbReference type="ChEBI" id="CHEBI:57455"/>
        <dbReference type="ChEBI" id="CHEBI:57457"/>
        <dbReference type="ChEBI" id="CHEBI:456216"/>
        <dbReference type="EC" id="6.3.3.2"/>
    </reaction>
</comment>
<dbReference type="PANTHER" id="PTHR23407:SF1">
    <property type="entry name" value="5-FORMYLTETRAHYDROFOLATE CYCLO-LIGASE"/>
    <property type="match status" value="1"/>
</dbReference>
<evidence type="ECO:0000313" key="5">
    <source>
        <dbReference type="EMBL" id="MES1930731.1"/>
    </source>
</evidence>
<comment type="cofactor">
    <cofactor evidence="4">
        <name>Mg(2+)</name>
        <dbReference type="ChEBI" id="CHEBI:18420"/>
    </cofactor>
</comment>
<keyword evidence="3 4" id="KW-0067">ATP-binding</keyword>
<evidence type="ECO:0000256" key="2">
    <source>
        <dbReference type="ARBA" id="ARBA00022741"/>
    </source>
</evidence>
<dbReference type="RefSeq" id="WP_353113204.1">
    <property type="nucleotide sequence ID" value="NZ_APND01000005.1"/>
</dbReference>
<dbReference type="SUPFAM" id="SSF100950">
    <property type="entry name" value="NagB/RpiA/CoA transferase-like"/>
    <property type="match status" value="1"/>
</dbReference>
<dbReference type="Pfam" id="PF01812">
    <property type="entry name" value="5-FTHF_cyc-lig"/>
    <property type="match status" value="1"/>
</dbReference>
<comment type="caution">
    <text evidence="5">The sequence shown here is derived from an EMBL/GenBank/DDBJ whole genome shotgun (WGS) entry which is preliminary data.</text>
</comment>
<organism evidence="5 6">
    <name type="scientific">Salinisphaera dokdonensis CL-ES53</name>
    <dbReference type="NCBI Taxonomy" id="1304272"/>
    <lineage>
        <taxon>Bacteria</taxon>
        <taxon>Pseudomonadati</taxon>
        <taxon>Pseudomonadota</taxon>
        <taxon>Gammaproteobacteria</taxon>
        <taxon>Salinisphaerales</taxon>
        <taxon>Salinisphaeraceae</taxon>
        <taxon>Salinisphaera</taxon>
    </lineage>
</organism>
<protein>
    <recommendedName>
        <fullName evidence="4">5-formyltetrahydrofolate cyclo-ligase</fullName>
        <ecNumber evidence="4">6.3.3.2</ecNumber>
    </recommendedName>
</protein>
<comment type="similarity">
    <text evidence="1 4">Belongs to the 5-formyltetrahydrofolate cyclo-ligase family.</text>
</comment>
<reference evidence="5 6" key="1">
    <citation type="submission" date="2013-03" db="EMBL/GenBank/DDBJ databases">
        <title>Salinisphaera dokdonensis CL-ES53 Genome Sequencing.</title>
        <authorList>
            <person name="Li C."/>
            <person name="Lai Q."/>
            <person name="Shao Z."/>
        </authorList>
    </citation>
    <scope>NUCLEOTIDE SEQUENCE [LARGE SCALE GENOMIC DNA]</scope>
    <source>
        <strain evidence="5 6">CL-ES53</strain>
    </source>
</reference>
<dbReference type="Proteomes" id="UP001460888">
    <property type="component" value="Unassembled WGS sequence"/>
</dbReference>
<keyword evidence="2 4" id="KW-0547">Nucleotide-binding</keyword>
<dbReference type="Gene3D" id="3.40.50.10420">
    <property type="entry name" value="NagB/RpiA/CoA transferase-like"/>
    <property type="match status" value="1"/>
</dbReference>
<dbReference type="EMBL" id="APND01000005">
    <property type="protein sequence ID" value="MES1930731.1"/>
    <property type="molecule type" value="Genomic_DNA"/>
</dbReference>
<evidence type="ECO:0000256" key="3">
    <source>
        <dbReference type="ARBA" id="ARBA00022840"/>
    </source>
</evidence>
<evidence type="ECO:0000256" key="1">
    <source>
        <dbReference type="ARBA" id="ARBA00010638"/>
    </source>
</evidence>
<keyword evidence="6" id="KW-1185">Reference proteome</keyword>
<dbReference type="InterPro" id="IPR037171">
    <property type="entry name" value="NagB/RpiA_transferase-like"/>
</dbReference>
<keyword evidence="4" id="KW-0479">Metal-binding</keyword>
<keyword evidence="4" id="KW-0460">Magnesium</keyword>